<accession>A0A1E2UV19</accession>
<evidence type="ECO:0008006" key="3">
    <source>
        <dbReference type="Google" id="ProtNLM"/>
    </source>
</evidence>
<reference evidence="1 2" key="1">
    <citation type="submission" date="2016-03" db="EMBL/GenBank/DDBJ databases">
        <title>Chemosynthetic sulphur-oxidizing symbionts of marine invertebrate animals are capable of nitrogen fixation.</title>
        <authorList>
            <person name="Petersen J.M."/>
            <person name="Kemper A."/>
            <person name="Gruber-Vodicka H."/>
            <person name="Cardini U."/>
            <person name="Geest Mvander."/>
            <person name="Kleiner M."/>
            <person name="Bulgheresi S."/>
            <person name="Fussmann M."/>
            <person name="Herbold C."/>
            <person name="Seah B.K.B."/>
            <person name="Antony C.Paul."/>
            <person name="Liu D."/>
            <person name="Belitz A."/>
            <person name="Weber M."/>
        </authorList>
    </citation>
    <scope>NUCLEOTIDE SEQUENCE [LARGE SCALE GENOMIC DNA]</scope>
    <source>
        <strain evidence="1">G_D</strain>
    </source>
</reference>
<protein>
    <recommendedName>
        <fullName evidence="3">TIGR02117 family protein</fullName>
    </recommendedName>
</protein>
<dbReference type="AlphaFoldDB" id="A0A1E2UV19"/>
<gene>
    <name evidence="1" type="ORF">A3196_00730</name>
</gene>
<name>A0A1E2UV19_9GAMM</name>
<comment type="caution">
    <text evidence="1">The sequence shown here is derived from an EMBL/GenBank/DDBJ whole genome shotgun (WGS) entry which is preliminary data.</text>
</comment>
<dbReference type="Pfam" id="PF09601">
    <property type="entry name" value="DUF2459"/>
    <property type="match status" value="1"/>
</dbReference>
<evidence type="ECO:0000313" key="2">
    <source>
        <dbReference type="Proteomes" id="UP000094849"/>
    </source>
</evidence>
<dbReference type="EMBL" id="LVJZ01000003">
    <property type="protein sequence ID" value="ODB98405.1"/>
    <property type="molecule type" value="Genomic_DNA"/>
</dbReference>
<keyword evidence="2" id="KW-1185">Reference proteome</keyword>
<dbReference type="STRING" id="1818881.A3196_00730"/>
<evidence type="ECO:0000313" key="1">
    <source>
        <dbReference type="EMBL" id="ODB98405.1"/>
    </source>
</evidence>
<proteinExistence type="predicted"/>
<sequence>MKASLFLVCLFFLPACSDKPNVIQHADDYNSAGHHQVYVVSHEWHTGFVIPSKKVYKSIPTLEDRFGPSSNIEFGWGDKKFYQAKQITTGLALRAILWPTETVVHAVAVPENVSGYFGNSEIELLCLNDNEITSLVAFISNSFSKNSLTEVEPLSEGIYGDSQFYKGAGSYHLWNTCNEWTAKGLKSIGMDIFTTPKFTAESVMNYLREKHSTSDDPLEIRIEAKCLPDTESQ</sequence>
<dbReference type="NCBIfam" id="TIGR02117">
    <property type="entry name" value="chp_urease_rgn"/>
    <property type="match status" value="1"/>
</dbReference>
<dbReference type="Proteomes" id="UP000094849">
    <property type="component" value="Unassembled WGS sequence"/>
</dbReference>
<organism evidence="1 2">
    <name type="scientific">Candidatus Thiodiazotropha endoloripes</name>
    <dbReference type="NCBI Taxonomy" id="1818881"/>
    <lineage>
        <taxon>Bacteria</taxon>
        <taxon>Pseudomonadati</taxon>
        <taxon>Pseudomonadota</taxon>
        <taxon>Gammaproteobacteria</taxon>
        <taxon>Chromatiales</taxon>
        <taxon>Sedimenticolaceae</taxon>
        <taxon>Candidatus Thiodiazotropha</taxon>
    </lineage>
</organism>
<dbReference type="InterPro" id="IPR011727">
    <property type="entry name" value="CHP02117"/>
</dbReference>